<protein>
    <submittedName>
        <fullName evidence="1">Uncharacterized protein</fullName>
    </submittedName>
</protein>
<dbReference type="AlphaFoldDB" id="A0A919UP83"/>
<evidence type="ECO:0000313" key="1">
    <source>
        <dbReference type="EMBL" id="GIH29356.1"/>
    </source>
</evidence>
<proteinExistence type="predicted"/>
<gene>
    <name evidence="1" type="ORF">Aph01nite_76660</name>
</gene>
<reference evidence="1" key="1">
    <citation type="submission" date="2021-01" db="EMBL/GenBank/DDBJ databases">
        <title>Whole genome shotgun sequence of Acrocarpospora phusangensis NBRC 108782.</title>
        <authorList>
            <person name="Komaki H."/>
            <person name="Tamura T."/>
        </authorList>
    </citation>
    <scope>NUCLEOTIDE SEQUENCE</scope>
    <source>
        <strain evidence="1">NBRC 108782</strain>
    </source>
</reference>
<dbReference type="Proteomes" id="UP000640052">
    <property type="component" value="Unassembled WGS sequence"/>
</dbReference>
<keyword evidence="2" id="KW-1185">Reference proteome</keyword>
<accession>A0A919UP83</accession>
<dbReference type="EMBL" id="BOOA01000122">
    <property type="protein sequence ID" value="GIH29356.1"/>
    <property type="molecule type" value="Genomic_DNA"/>
</dbReference>
<evidence type="ECO:0000313" key="2">
    <source>
        <dbReference type="Proteomes" id="UP000640052"/>
    </source>
</evidence>
<dbReference type="RefSeq" id="WP_204045968.1">
    <property type="nucleotide sequence ID" value="NZ_BOOA01000122.1"/>
</dbReference>
<name>A0A919UP83_9ACTN</name>
<sequence>MTEEEHEPTNAEVMAAVAVLIDGVMELTTKVDGLQSQVSGVVGQVAGVIEQVAPAVEKLAENPVLRKLIGGGKRVRPAEPAT</sequence>
<comment type="caution">
    <text evidence="1">The sequence shown here is derived from an EMBL/GenBank/DDBJ whole genome shotgun (WGS) entry which is preliminary data.</text>
</comment>
<organism evidence="1 2">
    <name type="scientific">Acrocarpospora phusangensis</name>
    <dbReference type="NCBI Taxonomy" id="1070424"/>
    <lineage>
        <taxon>Bacteria</taxon>
        <taxon>Bacillati</taxon>
        <taxon>Actinomycetota</taxon>
        <taxon>Actinomycetes</taxon>
        <taxon>Streptosporangiales</taxon>
        <taxon>Streptosporangiaceae</taxon>
        <taxon>Acrocarpospora</taxon>
    </lineage>
</organism>